<dbReference type="Pfam" id="PF07980">
    <property type="entry name" value="SusD_RagB"/>
    <property type="match status" value="1"/>
</dbReference>
<keyword evidence="3" id="KW-0732">Signal</keyword>
<dbReference type="InterPro" id="IPR033985">
    <property type="entry name" value="SusD-like_N"/>
</dbReference>
<dbReference type="Pfam" id="PF14322">
    <property type="entry name" value="SusD-like_3"/>
    <property type="match status" value="1"/>
</dbReference>
<organism evidence="8 9">
    <name type="scientific">Sphingobacterium suaedae</name>
    <dbReference type="NCBI Taxonomy" id="1686402"/>
    <lineage>
        <taxon>Bacteria</taxon>
        <taxon>Pseudomonadati</taxon>
        <taxon>Bacteroidota</taxon>
        <taxon>Sphingobacteriia</taxon>
        <taxon>Sphingobacteriales</taxon>
        <taxon>Sphingobacteriaceae</taxon>
        <taxon>Sphingobacterium</taxon>
    </lineage>
</organism>
<evidence type="ECO:0000256" key="1">
    <source>
        <dbReference type="ARBA" id="ARBA00004442"/>
    </source>
</evidence>
<evidence type="ECO:0000256" key="5">
    <source>
        <dbReference type="ARBA" id="ARBA00023237"/>
    </source>
</evidence>
<feature type="domain" description="RagB/SusD" evidence="6">
    <location>
        <begin position="336"/>
        <end position="671"/>
    </location>
</feature>
<protein>
    <submittedName>
        <fullName evidence="8">RagB/SusD family nutrient uptake outer membrane protein</fullName>
    </submittedName>
</protein>
<evidence type="ECO:0000313" key="9">
    <source>
        <dbReference type="Proteomes" id="UP001597545"/>
    </source>
</evidence>
<keyword evidence="4" id="KW-0472">Membrane</keyword>
<evidence type="ECO:0000256" key="2">
    <source>
        <dbReference type="ARBA" id="ARBA00006275"/>
    </source>
</evidence>
<gene>
    <name evidence="8" type="ORF">ACFSR5_16965</name>
</gene>
<dbReference type="PROSITE" id="PS51257">
    <property type="entry name" value="PROKAR_LIPOPROTEIN"/>
    <property type="match status" value="1"/>
</dbReference>
<comment type="caution">
    <text evidence="8">The sequence shown here is derived from an EMBL/GenBank/DDBJ whole genome shotgun (WGS) entry which is preliminary data.</text>
</comment>
<proteinExistence type="inferred from homology"/>
<keyword evidence="9" id="KW-1185">Reference proteome</keyword>
<dbReference type="Proteomes" id="UP001597545">
    <property type="component" value="Unassembled WGS sequence"/>
</dbReference>
<evidence type="ECO:0000313" key="8">
    <source>
        <dbReference type="EMBL" id="MFD2549343.1"/>
    </source>
</evidence>
<evidence type="ECO:0000259" key="7">
    <source>
        <dbReference type="Pfam" id="PF14322"/>
    </source>
</evidence>
<sequence length="671" mass="75853">MRNIIYISIAVLLLTVSGCNKYLDILPDDKPVLEDAFKDRFNAEKYLFTCYASLPDFANPANTLGLTAGGDIVYDPRNMPGGNPAHVPNTILMFFNGNNAVNPYMNFWDGKNGASENIWQGIRHCNVFLEHISLEDGGPRDMDEMERAKWIAEVTTIKAYLNYYLFQLYGPIPIVDKVIPIASKGEELALYREPVDKVTDYIVALLDEAIEGLPMSAELDPATEFGRFTKTIARCIKAKTLVLAASPLFNNNNYYAGFKDGRGIDLFPAGDSRQRWQRALQACDEAVVSAEEDGHSILVTTDAGAGAIPDVNTTNISPETKAMVSLRQAVTLPWNPEIIWATNENTRQLQRFASMLSNSEWDNMAGSGAPDIGQRHAPTMNMVESFYSSSGVPIEEDAEWEANGWYQNRYTTQMPDEEHSKYFIKSGQETALLHHNRSLRFYASVGFDGGIWEGRSQQLSNPAFPNFIRHMGSGFKYGETYGFYSLSGYLAKKLTHLKTTYTATRVELIYEPYSFPIVRLADMYLLLAECLNEMGGPNTTDSKGNNAYHYLDVIRTRSGMEGVVASWSKYASGPYKSKPESQNGLRQIIRQERVNELAFEGHYYYDVRRWLLAEQVYNRPITGWNKEGENKKDFYVLKVLVQPRFSMKDYLMPIETNTLLQNRNLVQNPGW</sequence>
<dbReference type="Gene3D" id="1.25.40.390">
    <property type="match status" value="1"/>
</dbReference>
<keyword evidence="5" id="KW-0998">Cell outer membrane</keyword>
<evidence type="ECO:0000259" key="6">
    <source>
        <dbReference type="Pfam" id="PF07980"/>
    </source>
</evidence>
<accession>A0ABW5KM03</accession>
<dbReference type="EMBL" id="JBHULR010000015">
    <property type="protein sequence ID" value="MFD2549343.1"/>
    <property type="molecule type" value="Genomic_DNA"/>
</dbReference>
<dbReference type="SUPFAM" id="SSF48452">
    <property type="entry name" value="TPR-like"/>
    <property type="match status" value="1"/>
</dbReference>
<comment type="similarity">
    <text evidence="2">Belongs to the SusD family.</text>
</comment>
<dbReference type="InterPro" id="IPR011990">
    <property type="entry name" value="TPR-like_helical_dom_sf"/>
</dbReference>
<reference evidence="9" key="1">
    <citation type="journal article" date="2019" name="Int. J. Syst. Evol. Microbiol.">
        <title>The Global Catalogue of Microorganisms (GCM) 10K type strain sequencing project: providing services to taxonomists for standard genome sequencing and annotation.</title>
        <authorList>
            <consortium name="The Broad Institute Genomics Platform"/>
            <consortium name="The Broad Institute Genome Sequencing Center for Infectious Disease"/>
            <person name="Wu L."/>
            <person name="Ma J."/>
        </authorList>
    </citation>
    <scope>NUCLEOTIDE SEQUENCE [LARGE SCALE GENOMIC DNA]</scope>
    <source>
        <strain evidence="9">KCTC 42662</strain>
    </source>
</reference>
<evidence type="ECO:0000256" key="4">
    <source>
        <dbReference type="ARBA" id="ARBA00023136"/>
    </source>
</evidence>
<comment type="subcellular location">
    <subcellularLocation>
        <location evidence="1">Cell outer membrane</location>
    </subcellularLocation>
</comment>
<name>A0ABW5KM03_9SPHI</name>
<feature type="domain" description="SusD-like N-terminal" evidence="7">
    <location>
        <begin position="111"/>
        <end position="225"/>
    </location>
</feature>
<dbReference type="InterPro" id="IPR012944">
    <property type="entry name" value="SusD_RagB_dom"/>
</dbReference>
<dbReference type="RefSeq" id="WP_380905660.1">
    <property type="nucleotide sequence ID" value="NZ_JBHUEG010000012.1"/>
</dbReference>
<evidence type="ECO:0000256" key="3">
    <source>
        <dbReference type="ARBA" id="ARBA00022729"/>
    </source>
</evidence>